<protein>
    <submittedName>
        <fullName evidence="2">Unannotated protein</fullName>
    </submittedName>
</protein>
<dbReference type="PANTHER" id="PTHR43777:SF1">
    <property type="entry name" value="MOLYBDENUM COFACTOR CYTIDYLYLTRANSFERASE"/>
    <property type="match status" value="1"/>
</dbReference>
<dbReference type="EMBL" id="CAFBMX010000010">
    <property type="protein sequence ID" value="CAB4941375.1"/>
    <property type="molecule type" value="Genomic_DNA"/>
</dbReference>
<dbReference type="InterPro" id="IPR025877">
    <property type="entry name" value="MobA-like_NTP_Trfase"/>
</dbReference>
<gene>
    <name evidence="2" type="ORF">UFOPK3674_01854</name>
</gene>
<dbReference type="Pfam" id="PF12804">
    <property type="entry name" value="NTP_transf_3"/>
    <property type="match status" value="1"/>
</dbReference>
<dbReference type="AlphaFoldDB" id="A0A6J7JDI1"/>
<dbReference type="PANTHER" id="PTHR43777">
    <property type="entry name" value="MOLYBDENUM COFACTOR CYTIDYLYLTRANSFERASE"/>
    <property type="match status" value="1"/>
</dbReference>
<dbReference type="Gene3D" id="3.90.550.10">
    <property type="entry name" value="Spore Coat Polysaccharide Biosynthesis Protein SpsA, Chain A"/>
    <property type="match status" value="1"/>
</dbReference>
<reference evidence="2" key="1">
    <citation type="submission" date="2020-05" db="EMBL/GenBank/DDBJ databases">
        <authorList>
            <person name="Chiriac C."/>
            <person name="Salcher M."/>
            <person name="Ghai R."/>
            <person name="Kavagutti S V."/>
        </authorList>
    </citation>
    <scope>NUCLEOTIDE SEQUENCE</scope>
</reference>
<evidence type="ECO:0000313" key="2">
    <source>
        <dbReference type="EMBL" id="CAB4941375.1"/>
    </source>
</evidence>
<dbReference type="InterPro" id="IPR029044">
    <property type="entry name" value="Nucleotide-diphossugar_trans"/>
</dbReference>
<feature type="domain" description="MobA-like NTP transferase" evidence="1">
    <location>
        <begin position="17"/>
        <end position="177"/>
    </location>
</feature>
<dbReference type="GO" id="GO:0016779">
    <property type="term" value="F:nucleotidyltransferase activity"/>
    <property type="evidence" value="ECO:0007669"/>
    <property type="project" value="UniProtKB-ARBA"/>
</dbReference>
<dbReference type="SUPFAM" id="SSF53448">
    <property type="entry name" value="Nucleotide-diphospho-sugar transferases"/>
    <property type="match status" value="1"/>
</dbReference>
<name>A0A6J7JDI1_9ZZZZ</name>
<dbReference type="CDD" id="cd04182">
    <property type="entry name" value="GT_2_like_f"/>
    <property type="match status" value="1"/>
</dbReference>
<accession>A0A6J7JDI1</accession>
<sequence>MTMTTSSTASIGVRPTAVVLAAGSGRRFGSAKQLALLEGIPLVRHAVDAVAQIELVERVLVVAGAHVQETRAALAGTRAEVVACADHAQGISASLRCGVAAAAGAPWVLITLADEPLLPAAAVRAVAQAALAAPHGTEAVRATWDGRPGHPVALAASLTPAIEALRGDDGARAILQGQRVLEVECGHLGAVTDVDAPADLEYLGRPGSPAGPSTPADA</sequence>
<evidence type="ECO:0000259" key="1">
    <source>
        <dbReference type="Pfam" id="PF12804"/>
    </source>
</evidence>
<organism evidence="2">
    <name type="scientific">freshwater metagenome</name>
    <dbReference type="NCBI Taxonomy" id="449393"/>
    <lineage>
        <taxon>unclassified sequences</taxon>
        <taxon>metagenomes</taxon>
        <taxon>ecological metagenomes</taxon>
    </lineage>
</organism>
<proteinExistence type="predicted"/>